<dbReference type="PROSITE" id="PS50305">
    <property type="entry name" value="SIRTUIN"/>
    <property type="match status" value="1"/>
</dbReference>
<gene>
    <name evidence="5" type="ORF">V6N11_044291</name>
</gene>
<accession>A0ABR2RES1</accession>
<dbReference type="InterPro" id="IPR050134">
    <property type="entry name" value="NAD-dep_sirtuin_deacylases"/>
</dbReference>
<evidence type="ECO:0000313" key="6">
    <source>
        <dbReference type="Proteomes" id="UP001396334"/>
    </source>
</evidence>
<keyword evidence="6" id="KW-1185">Reference proteome</keyword>
<reference evidence="5 6" key="1">
    <citation type="journal article" date="2024" name="G3 (Bethesda)">
        <title>Genome assembly of Hibiscus sabdariffa L. provides insights into metabolisms of medicinal natural products.</title>
        <authorList>
            <person name="Kim T."/>
        </authorList>
    </citation>
    <scope>NUCLEOTIDE SEQUENCE [LARGE SCALE GENOMIC DNA]</scope>
    <source>
        <strain evidence="5">TK-2024</strain>
        <tissue evidence="5">Old leaves</tissue>
    </source>
</reference>
<evidence type="ECO:0000256" key="2">
    <source>
        <dbReference type="ARBA" id="ARBA00023027"/>
    </source>
</evidence>
<protein>
    <recommendedName>
        <fullName evidence="4">Deacetylase sirtuin-type domain-containing protein</fullName>
    </recommendedName>
</protein>
<keyword evidence="1" id="KW-0808">Transferase</keyword>
<dbReference type="Gene3D" id="3.30.1600.10">
    <property type="entry name" value="SIR2/SIRT2 'Small Domain"/>
    <property type="match status" value="1"/>
</dbReference>
<name>A0ABR2RES1_9ROSI</name>
<dbReference type="Proteomes" id="UP001396334">
    <property type="component" value="Unassembled WGS sequence"/>
</dbReference>
<evidence type="ECO:0000259" key="4">
    <source>
        <dbReference type="PROSITE" id="PS50305"/>
    </source>
</evidence>
<dbReference type="InterPro" id="IPR029035">
    <property type="entry name" value="DHS-like_NAD/FAD-binding_dom"/>
</dbReference>
<dbReference type="InterPro" id="IPR026590">
    <property type="entry name" value="Ssirtuin_cat_dom"/>
</dbReference>
<comment type="caution">
    <text evidence="5">The sequence shown here is derived from an EMBL/GenBank/DDBJ whole genome shotgun (WGS) entry which is preliminary data.</text>
</comment>
<dbReference type="SUPFAM" id="SSF52467">
    <property type="entry name" value="DHS-like NAD/FAD-binding domain"/>
    <property type="match status" value="1"/>
</dbReference>
<sequence length="364" mass="40986">MSQISKTMFSRMRLPLSWISPPFLFVSFISLYTDSDQLPCSCKCVLSGCKLQKSFGRRRMITFCQGSVKSVQTSCRISVPGVPVREPQAPAKVLKDKRMVPQADPPSAEDVNHLHQLIDKRTCHVINSFLAIAELEDIWHQATVLSPNGAYSTGFKPITHQEFVGSSRARRRYWARSYAGWRRFTAAQPGAAHVALASLEQAGRINFMITQNVDNCGFSFCRNLFQDEVKVLNPKIRPDGDIEIDEKFWEDDPHLPQMQWDPVVFFGDNVPKERADKAMEVARECDAFLALGSSLMTMSAFRLISYISHPEFSCNQSSRQVPPLQCADDFVSLKINARLGEILPRVPNTGSLSIPALHQNDYGR</sequence>
<dbReference type="PANTHER" id="PTHR11085">
    <property type="entry name" value="NAD-DEPENDENT PROTEIN DEACYLASE SIRTUIN-5, MITOCHONDRIAL-RELATED"/>
    <property type="match status" value="1"/>
</dbReference>
<dbReference type="InterPro" id="IPR026591">
    <property type="entry name" value="Sirtuin_cat_small_dom_sf"/>
</dbReference>
<dbReference type="PANTHER" id="PTHR11085:SF10">
    <property type="entry name" value="NAD-DEPENDENT PROTEIN DEACYLASE SIRTUIN-5, MITOCHONDRIAL-RELATED"/>
    <property type="match status" value="1"/>
</dbReference>
<proteinExistence type="predicted"/>
<organism evidence="5 6">
    <name type="scientific">Hibiscus sabdariffa</name>
    <name type="common">roselle</name>
    <dbReference type="NCBI Taxonomy" id="183260"/>
    <lineage>
        <taxon>Eukaryota</taxon>
        <taxon>Viridiplantae</taxon>
        <taxon>Streptophyta</taxon>
        <taxon>Embryophyta</taxon>
        <taxon>Tracheophyta</taxon>
        <taxon>Spermatophyta</taxon>
        <taxon>Magnoliopsida</taxon>
        <taxon>eudicotyledons</taxon>
        <taxon>Gunneridae</taxon>
        <taxon>Pentapetalae</taxon>
        <taxon>rosids</taxon>
        <taxon>malvids</taxon>
        <taxon>Malvales</taxon>
        <taxon>Malvaceae</taxon>
        <taxon>Malvoideae</taxon>
        <taxon>Hibiscus</taxon>
    </lineage>
</organism>
<evidence type="ECO:0000256" key="3">
    <source>
        <dbReference type="PROSITE-ProRule" id="PRU00236"/>
    </source>
</evidence>
<feature type="domain" description="Deacetylase sirtuin-type" evidence="4">
    <location>
        <begin position="101"/>
        <end position="355"/>
    </location>
</feature>
<comment type="caution">
    <text evidence="3">Lacks conserved residue(s) required for the propagation of feature annotation.</text>
</comment>
<evidence type="ECO:0000313" key="5">
    <source>
        <dbReference type="EMBL" id="KAK9011440.1"/>
    </source>
</evidence>
<dbReference type="Gene3D" id="3.40.50.1220">
    <property type="entry name" value="TPP-binding domain"/>
    <property type="match status" value="2"/>
</dbReference>
<dbReference type="EMBL" id="JBBPBN010000023">
    <property type="protein sequence ID" value="KAK9011440.1"/>
    <property type="molecule type" value="Genomic_DNA"/>
</dbReference>
<keyword evidence="2" id="KW-0520">NAD</keyword>
<evidence type="ECO:0000256" key="1">
    <source>
        <dbReference type="ARBA" id="ARBA00022679"/>
    </source>
</evidence>